<keyword evidence="3" id="KW-1185">Reference proteome</keyword>
<feature type="compositionally biased region" description="Polar residues" evidence="1">
    <location>
        <begin position="76"/>
        <end position="86"/>
    </location>
</feature>
<dbReference type="EMBL" id="AMGX01000007">
    <property type="protein sequence ID" value="EXJ71771.1"/>
    <property type="molecule type" value="Genomic_DNA"/>
</dbReference>
<gene>
    <name evidence="2" type="ORF">A1O5_05581</name>
</gene>
<dbReference type="Proteomes" id="UP000019471">
    <property type="component" value="Unassembled WGS sequence"/>
</dbReference>
<accession>W9X4B5</accession>
<dbReference type="InterPro" id="IPR021858">
    <property type="entry name" value="Fun_TF"/>
</dbReference>
<dbReference type="STRING" id="1182543.W9X4B5"/>
<dbReference type="PANTHER" id="PTHR37540:SF5">
    <property type="entry name" value="TRANSCRIPTION FACTOR DOMAIN-CONTAINING PROTEIN"/>
    <property type="match status" value="1"/>
</dbReference>
<evidence type="ECO:0000256" key="1">
    <source>
        <dbReference type="SAM" id="MobiDB-lite"/>
    </source>
</evidence>
<dbReference type="AlphaFoldDB" id="W9X4B5"/>
<dbReference type="OrthoDB" id="4159781at2759"/>
<proteinExistence type="predicted"/>
<dbReference type="PANTHER" id="PTHR37540">
    <property type="entry name" value="TRANSCRIPTION FACTOR (ACR-2), PUTATIVE-RELATED-RELATED"/>
    <property type="match status" value="1"/>
</dbReference>
<dbReference type="RefSeq" id="XP_007744370.1">
    <property type="nucleotide sequence ID" value="XM_007746180.1"/>
</dbReference>
<dbReference type="GeneID" id="19190297"/>
<reference evidence="2 3" key="1">
    <citation type="submission" date="2013-03" db="EMBL/GenBank/DDBJ databases">
        <title>The Genome Sequence of Cladophialophora psammophila CBS 110553.</title>
        <authorList>
            <consortium name="The Broad Institute Genomics Platform"/>
            <person name="Cuomo C."/>
            <person name="de Hoog S."/>
            <person name="Gorbushina A."/>
            <person name="Walker B."/>
            <person name="Young S.K."/>
            <person name="Zeng Q."/>
            <person name="Gargeya S."/>
            <person name="Fitzgerald M."/>
            <person name="Haas B."/>
            <person name="Abouelleil A."/>
            <person name="Allen A.W."/>
            <person name="Alvarado L."/>
            <person name="Arachchi H.M."/>
            <person name="Berlin A.M."/>
            <person name="Chapman S.B."/>
            <person name="Gainer-Dewar J."/>
            <person name="Goldberg J."/>
            <person name="Griggs A."/>
            <person name="Gujja S."/>
            <person name="Hansen M."/>
            <person name="Howarth C."/>
            <person name="Imamovic A."/>
            <person name="Ireland A."/>
            <person name="Larimer J."/>
            <person name="McCowan C."/>
            <person name="Murphy C."/>
            <person name="Pearson M."/>
            <person name="Poon T.W."/>
            <person name="Priest M."/>
            <person name="Roberts A."/>
            <person name="Saif S."/>
            <person name="Shea T."/>
            <person name="Sisk P."/>
            <person name="Sykes S."/>
            <person name="Wortman J."/>
            <person name="Nusbaum C."/>
            <person name="Birren B."/>
        </authorList>
    </citation>
    <scope>NUCLEOTIDE SEQUENCE [LARGE SCALE GENOMIC DNA]</scope>
    <source>
        <strain evidence="2 3">CBS 110553</strain>
    </source>
</reference>
<feature type="region of interest" description="Disordered" evidence="1">
    <location>
        <begin position="54"/>
        <end position="95"/>
    </location>
</feature>
<organism evidence="2 3">
    <name type="scientific">Cladophialophora psammophila CBS 110553</name>
    <dbReference type="NCBI Taxonomy" id="1182543"/>
    <lineage>
        <taxon>Eukaryota</taxon>
        <taxon>Fungi</taxon>
        <taxon>Dikarya</taxon>
        <taxon>Ascomycota</taxon>
        <taxon>Pezizomycotina</taxon>
        <taxon>Eurotiomycetes</taxon>
        <taxon>Chaetothyriomycetidae</taxon>
        <taxon>Chaetothyriales</taxon>
        <taxon>Herpotrichiellaceae</taxon>
        <taxon>Cladophialophora</taxon>
    </lineage>
</organism>
<comment type="caution">
    <text evidence="2">The sequence shown here is derived from an EMBL/GenBank/DDBJ whole genome shotgun (WGS) entry which is preliminary data.</text>
</comment>
<dbReference type="HOGENOM" id="CLU_1199694_0_0_1"/>
<protein>
    <submittedName>
        <fullName evidence="2">Uncharacterized protein</fullName>
    </submittedName>
</protein>
<name>W9X4B5_9EURO</name>
<feature type="region of interest" description="Disordered" evidence="1">
    <location>
        <begin position="15"/>
        <end position="34"/>
    </location>
</feature>
<evidence type="ECO:0000313" key="2">
    <source>
        <dbReference type="EMBL" id="EXJ71771.1"/>
    </source>
</evidence>
<dbReference type="Pfam" id="PF11951">
    <property type="entry name" value="Fungal_trans_2"/>
    <property type="match status" value="1"/>
</dbReference>
<sequence length="231" mass="26297">MSPASQHNVFITYNNPTELKSRQNRRAVSSFASKSYRPTSKRIVLERTHYRPFVRRSDGEIPPPTDPKTKRKIPQSGKQGPASTNPEEVLTPRGVQPRNDCILGSPVADPFTTYPINYTPYVPFLVDYFIRFLTPRFSPALAVETSRYLIWFNVAMHNSELFHALIALSQVYYNIDVKGFGNTHWTALFHRGEALKQLRHKVETAENADDDAAILTALWLMDVDASTLARM</sequence>
<evidence type="ECO:0000313" key="3">
    <source>
        <dbReference type="Proteomes" id="UP000019471"/>
    </source>
</evidence>